<reference evidence="1 2" key="1">
    <citation type="journal article" date="2019" name="Sci. Rep.">
        <title>Orb-weaving spider Araneus ventricosus genome elucidates the spidroin gene catalogue.</title>
        <authorList>
            <person name="Kono N."/>
            <person name="Nakamura H."/>
            <person name="Ohtoshi R."/>
            <person name="Moran D.A.P."/>
            <person name="Shinohara A."/>
            <person name="Yoshida Y."/>
            <person name="Fujiwara M."/>
            <person name="Mori M."/>
            <person name="Tomita M."/>
            <person name="Arakawa K."/>
        </authorList>
    </citation>
    <scope>NUCLEOTIDE SEQUENCE [LARGE SCALE GENOMIC DNA]</scope>
</reference>
<dbReference type="AlphaFoldDB" id="A0A4Y2J8V1"/>
<comment type="caution">
    <text evidence="1">The sequence shown here is derived from an EMBL/GenBank/DDBJ whole genome shotgun (WGS) entry which is preliminary data.</text>
</comment>
<keyword evidence="2" id="KW-1185">Reference proteome</keyword>
<dbReference type="EMBL" id="BGPR01003251">
    <property type="protein sequence ID" value="GBM85646.1"/>
    <property type="molecule type" value="Genomic_DNA"/>
</dbReference>
<accession>A0A4Y2J8V1</accession>
<gene>
    <name evidence="1" type="ORF">AVEN_33360_1</name>
</gene>
<sequence>MSSAGLASKFGGRNVLAQLASSLSDHSSKFRGTLRDNSRVALKRYLDVTKLNEKLSLNLLWIMENFPADVAGNFTYSKCGAKQNERNQR</sequence>
<evidence type="ECO:0000313" key="1">
    <source>
        <dbReference type="EMBL" id="GBM85646.1"/>
    </source>
</evidence>
<name>A0A4Y2J8V1_ARAVE</name>
<organism evidence="1 2">
    <name type="scientific">Araneus ventricosus</name>
    <name type="common">Orbweaver spider</name>
    <name type="synonym">Epeira ventricosa</name>
    <dbReference type="NCBI Taxonomy" id="182803"/>
    <lineage>
        <taxon>Eukaryota</taxon>
        <taxon>Metazoa</taxon>
        <taxon>Ecdysozoa</taxon>
        <taxon>Arthropoda</taxon>
        <taxon>Chelicerata</taxon>
        <taxon>Arachnida</taxon>
        <taxon>Araneae</taxon>
        <taxon>Araneomorphae</taxon>
        <taxon>Entelegynae</taxon>
        <taxon>Araneoidea</taxon>
        <taxon>Araneidae</taxon>
        <taxon>Araneus</taxon>
    </lineage>
</organism>
<dbReference type="Proteomes" id="UP000499080">
    <property type="component" value="Unassembled WGS sequence"/>
</dbReference>
<protein>
    <submittedName>
        <fullName evidence="1">Uncharacterized protein</fullName>
    </submittedName>
</protein>
<evidence type="ECO:0000313" key="2">
    <source>
        <dbReference type="Proteomes" id="UP000499080"/>
    </source>
</evidence>
<proteinExistence type="predicted"/>